<gene>
    <name evidence="5" type="primary">yciB</name>
    <name evidence="6" type="ordered locus">Zymop_0182</name>
</gene>
<dbReference type="GO" id="GO:0005886">
    <property type="term" value="C:plasma membrane"/>
    <property type="evidence" value="ECO:0007669"/>
    <property type="project" value="UniProtKB-SubCell"/>
</dbReference>
<evidence type="ECO:0000256" key="5">
    <source>
        <dbReference type="HAMAP-Rule" id="MF_00189"/>
    </source>
</evidence>
<dbReference type="InterPro" id="IPR006008">
    <property type="entry name" value="YciB"/>
</dbReference>
<dbReference type="HOGENOM" id="CLU_089554_2_0_5"/>
<dbReference type="eggNOG" id="COG2917">
    <property type="taxonomic scope" value="Bacteria"/>
</dbReference>
<dbReference type="KEGG" id="zmp:Zymop_0182"/>
<organism evidence="6 7">
    <name type="scientific">Zymomonas mobilis subsp. pomaceae (strain ATCC 29192 / DSM 22645 / JCM 10191 / CCUG 17912 / NBRC 13757 / NCIMB 11200 / NRRL B-4491 / Barker I)</name>
    <dbReference type="NCBI Taxonomy" id="579138"/>
    <lineage>
        <taxon>Bacteria</taxon>
        <taxon>Pseudomonadati</taxon>
        <taxon>Pseudomonadota</taxon>
        <taxon>Alphaproteobacteria</taxon>
        <taxon>Sphingomonadales</taxon>
        <taxon>Zymomonadaceae</taxon>
        <taxon>Zymomonas</taxon>
    </lineage>
</organism>
<dbReference type="EMBL" id="CP002865">
    <property type="protein sequence ID" value="AEI37085.1"/>
    <property type="molecule type" value="Genomic_DNA"/>
</dbReference>
<sequence length="198" mass="22574">MENQSDGKSGATLKSSSSTIKMMLDYGPLIIFFVFYKLTGFFVGTFVFMIAMIAAIFVSRFKLGHVSPTLWLSFILIMFFGGLTLWFHDPHFIQLKPTIIYIFFAALLFGGLLFKKPMLKYIIGDAFEGVSERGWRLLSFNWACFFAVMAILNEYLRTHFSFDVWLTVKIWGAMILSALFGIANMPLLLRHGLKTGQD</sequence>
<proteinExistence type="inferred from homology"/>
<dbReference type="PATRIC" id="fig|579138.3.peg.196"/>
<evidence type="ECO:0000313" key="6">
    <source>
        <dbReference type="EMBL" id="AEI37085.1"/>
    </source>
</evidence>
<evidence type="ECO:0000313" key="7">
    <source>
        <dbReference type="Proteomes" id="UP000000491"/>
    </source>
</evidence>
<comment type="similarity">
    <text evidence="5">Belongs to the YciB family.</text>
</comment>
<dbReference type="STRING" id="579138.Zymop_0182"/>
<accession>F8EU05</accession>
<evidence type="ECO:0000256" key="3">
    <source>
        <dbReference type="ARBA" id="ARBA00022989"/>
    </source>
</evidence>
<reference evidence="6 7" key="1">
    <citation type="journal article" date="2011" name="J. Bacteriol.">
        <title>Genome sequence of the ethanol-producing Zymomonas mobilis subsp. pomaceae lectotype strain ATCC 29192.</title>
        <authorList>
            <person name="Kouvelis V.N."/>
            <person name="Davenport K.W."/>
            <person name="Brettin T.S."/>
            <person name="Bruce D."/>
            <person name="Detter C."/>
            <person name="Han C.S."/>
            <person name="Nolan M."/>
            <person name="Tapia R."/>
            <person name="Damoulaki A."/>
            <person name="Kyrpides N.C."/>
            <person name="Typas M.A."/>
            <person name="Pappas K.M."/>
        </authorList>
    </citation>
    <scope>NUCLEOTIDE SEQUENCE [LARGE SCALE GENOMIC DNA]</scope>
    <source>
        <strain evidence="7">ATCC 29192 / DSM 22645 / JCM 10191 / CCUG 17912 / NBRC 13757 / NCIMB 11200 / NRRL B-4491 / Barker I</strain>
    </source>
</reference>
<keyword evidence="4 5" id="KW-0472">Membrane</keyword>
<dbReference type="PANTHER" id="PTHR36917">
    <property type="entry name" value="INTRACELLULAR SEPTATION PROTEIN A-RELATED"/>
    <property type="match status" value="1"/>
</dbReference>
<comment type="subcellular location">
    <subcellularLocation>
        <location evidence="5">Cell inner membrane</location>
        <topology evidence="5">Multi-pass membrane protein</topology>
    </subcellularLocation>
</comment>
<feature type="transmembrane region" description="Helical" evidence="5">
    <location>
        <begin position="135"/>
        <end position="156"/>
    </location>
</feature>
<evidence type="ECO:0000256" key="2">
    <source>
        <dbReference type="ARBA" id="ARBA00022692"/>
    </source>
</evidence>
<dbReference type="Proteomes" id="UP000000491">
    <property type="component" value="Chromosome"/>
</dbReference>
<keyword evidence="5" id="KW-0997">Cell inner membrane</keyword>
<feature type="transmembrane region" description="Helical" evidence="5">
    <location>
        <begin position="70"/>
        <end position="87"/>
    </location>
</feature>
<keyword evidence="3 5" id="KW-1133">Transmembrane helix</keyword>
<comment type="function">
    <text evidence="5">Plays a role in cell envelope biogenesis, maintenance of cell envelope integrity and membrane homeostasis.</text>
</comment>
<dbReference type="NCBIfam" id="TIGR00997">
    <property type="entry name" value="ispZ"/>
    <property type="match status" value="1"/>
</dbReference>
<feature type="transmembrane region" description="Helical" evidence="5">
    <location>
        <begin position="168"/>
        <end position="189"/>
    </location>
</feature>
<dbReference type="HAMAP" id="MF_00189">
    <property type="entry name" value="YciB"/>
    <property type="match status" value="1"/>
</dbReference>
<evidence type="ECO:0000256" key="4">
    <source>
        <dbReference type="ARBA" id="ARBA00023136"/>
    </source>
</evidence>
<keyword evidence="1 5" id="KW-1003">Cell membrane</keyword>
<dbReference type="AlphaFoldDB" id="F8EU05"/>
<protein>
    <recommendedName>
        <fullName evidence="5">Inner membrane-spanning protein YciB</fullName>
    </recommendedName>
</protein>
<keyword evidence="2 5" id="KW-0812">Transmembrane</keyword>
<evidence type="ECO:0000256" key="1">
    <source>
        <dbReference type="ARBA" id="ARBA00022475"/>
    </source>
</evidence>
<name>F8EU05_ZYMMT</name>
<dbReference type="RefSeq" id="WP_013933485.1">
    <property type="nucleotide sequence ID" value="NC_015709.1"/>
</dbReference>
<feature type="transmembrane region" description="Helical" evidence="5">
    <location>
        <begin position="93"/>
        <end position="114"/>
    </location>
</feature>
<feature type="transmembrane region" description="Helical" evidence="5">
    <location>
        <begin position="29"/>
        <end position="58"/>
    </location>
</feature>
<dbReference type="Pfam" id="PF04279">
    <property type="entry name" value="IspA"/>
    <property type="match status" value="1"/>
</dbReference>
<dbReference type="PANTHER" id="PTHR36917:SF1">
    <property type="entry name" value="INNER MEMBRANE-SPANNING PROTEIN YCIB"/>
    <property type="match status" value="1"/>
</dbReference>